<dbReference type="Proteomes" id="UP000007041">
    <property type="component" value="Chromosome"/>
</dbReference>
<dbReference type="Gene3D" id="3.40.190.10">
    <property type="entry name" value="Periplasmic binding protein-like II"/>
    <property type="match status" value="1"/>
</dbReference>
<dbReference type="AlphaFoldDB" id="E3PUE9"/>
<evidence type="ECO:0000256" key="1">
    <source>
        <dbReference type="ARBA" id="ARBA00022729"/>
    </source>
</evidence>
<feature type="domain" description="Solute-binding protein family 5" evidence="3">
    <location>
        <begin position="87"/>
        <end position="438"/>
    </location>
</feature>
<accession>E3PUE9</accession>
<dbReference type="PIRSF" id="PIRSF002741">
    <property type="entry name" value="MppA"/>
    <property type="match status" value="1"/>
</dbReference>
<dbReference type="GO" id="GO:1904680">
    <property type="term" value="F:peptide transmembrane transporter activity"/>
    <property type="evidence" value="ECO:0007669"/>
    <property type="project" value="TreeGrafter"/>
</dbReference>
<gene>
    <name evidence="4" type="ordered locus">CLOST_2270</name>
</gene>
<dbReference type="EMBL" id="FP565809">
    <property type="protein sequence ID" value="CBH22387.1"/>
    <property type="molecule type" value="Genomic_DNA"/>
</dbReference>
<evidence type="ECO:0000313" key="4">
    <source>
        <dbReference type="EMBL" id="CBH22387.1"/>
    </source>
</evidence>
<dbReference type="GO" id="GO:0043190">
    <property type="term" value="C:ATP-binding cassette (ABC) transporter complex"/>
    <property type="evidence" value="ECO:0007669"/>
    <property type="project" value="InterPro"/>
</dbReference>
<dbReference type="GO" id="GO:0015833">
    <property type="term" value="P:peptide transport"/>
    <property type="evidence" value="ECO:0007669"/>
    <property type="project" value="TreeGrafter"/>
</dbReference>
<name>E3PUE9_ACESD</name>
<dbReference type="SUPFAM" id="SSF53850">
    <property type="entry name" value="Periplasmic binding protein-like II"/>
    <property type="match status" value="1"/>
</dbReference>
<organism evidence="4 5">
    <name type="scientific">Acetoanaerobium sticklandii (strain ATCC 12662 / DSM 519 / JCM 1433 / CCUG 9281 / NCIMB 10654 / HF)</name>
    <name type="common">Clostridium sticklandii</name>
    <dbReference type="NCBI Taxonomy" id="499177"/>
    <lineage>
        <taxon>Bacteria</taxon>
        <taxon>Bacillati</taxon>
        <taxon>Bacillota</taxon>
        <taxon>Clostridia</taxon>
        <taxon>Peptostreptococcales</taxon>
        <taxon>Filifactoraceae</taxon>
        <taxon>Acetoanaerobium</taxon>
    </lineage>
</organism>
<dbReference type="Pfam" id="PF00496">
    <property type="entry name" value="SBP_bac_5"/>
    <property type="match status" value="1"/>
</dbReference>
<dbReference type="InterPro" id="IPR039424">
    <property type="entry name" value="SBP_5"/>
</dbReference>
<keyword evidence="5" id="KW-1185">Reference proteome</keyword>
<evidence type="ECO:0000313" key="5">
    <source>
        <dbReference type="Proteomes" id="UP000007041"/>
    </source>
</evidence>
<dbReference type="CDD" id="cd08520">
    <property type="entry name" value="PBP2_NikA_DppA_OppA_like_21"/>
    <property type="match status" value="1"/>
</dbReference>
<proteinExistence type="predicted"/>
<dbReference type="PANTHER" id="PTHR30290:SF64">
    <property type="entry name" value="ABC TRANSPORTER PERIPLASMIC BINDING PROTEIN"/>
    <property type="match status" value="1"/>
</dbReference>
<dbReference type="eggNOG" id="COG0747">
    <property type="taxonomic scope" value="Bacteria"/>
</dbReference>
<dbReference type="KEGG" id="cst:CLOST_2270"/>
<reference evidence="5" key="1">
    <citation type="journal article" date="2010" name="BMC Genomics">
        <title>Clostridium sticklandii, a specialist in amino acid degradation:revisiting its metabolism through its genome sequence.</title>
        <authorList>
            <person name="Fonknechten N."/>
            <person name="Chaussonnerie S."/>
            <person name="Tricot S."/>
            <person name="Lajus A."/>
            <person name="Andreesen J.R."/>
            <person name="Perchat N."/>
            <person name="Pelletier E."/>
            <person name="Gouyvenoux M."/>
            <person name="Barbe V."/>
            <person name="Salanoubat M."/>
            <person name="Le Paslier D."/>
            <person name="Weissenbach J."/>
            <person name="Cohen G.N."/>
            <person name="Kreimeyer A."/>
        </authorList>
    </citation>
    <scope>NUCLEOTIDE SEQUENCE [LARGE SCALE GENOMIC DNA]</scope>
    <source>
        <strain evidence="5">ATCC 12662 / DSM 519 / JCM 1433 / CCUG 9281 / NCIMB 10654 / HF</strain>
    </source>
</reference>
<dbReference type="PANTHER" id="PTHR30290">
    <property type="entry name" value="PERIPLASMIC BINDING COMPONENT OF ABC TRANSPORTER"/>
    <property type="match status" value="1"/>
</dbReference>
<dbReference type="HOGENOM" id="CLU_017028_8_4_9"/>
<dbReference type="Gene3D" id="3.10.105.10">
    <property type="entry name" value="Dipeptide-binding Protein, Domain 3"/>
    <property type="match status" value="1"/>
</dbReference>
<keyword evidence="1 2" id="KW-0732">Signal</keyword>
<dbReference type="Gene3D" id="3.90.76.10">
    <property type="entry name" value="Dipeptide-binding Protein, Domain 1"/>
    <property type="match status" value="1"/>
</dbReference>
<protein>
    <submittedName>
        <fullName evidence="4">Extracellular solute-binding protein, family 5</fullName>
    </submittedName>
</protein>
<dbReference type="InterPro" id="IPR000914">
    <property type="entry name" value="SBP_5_dom"/>
</dbReference>
<evidence type="ECO:0000256" key="2">
    <source>
        <dbReference type="SAM" id="SignalP"/>
    </source>
</evidence>
<dbReference type="PROSITE" id="PS51257">
    <property type="entry name" value="PROKAR_LIPOPROTEIN"/>
    <property type="match status" value="1"/>
</dbReference>
<evidence type="ECO:0000259" key="3">
    <source>
        <dbReference type="Pfam" id="PF00496"/>
    </source>
</evidence>
<dbReference type="InterPro" id="IPR030678">
    <property type="entry name" value="Peptide/Ni-bd"/>
</dbReference>
<dbReference type="GO" id="GO:0042884">
    <property type="term" value="P:microcin transport"/>
    <property type="evidence" value="ECO:0007669"/>
    <property type="project" value="TreeGrafter"/>
</dbReference>
<feature type="signal peptide" evidence="2">
    <location>
        <begin position="1"/>
        <end position="26"/>
    </location>
</feature>
<dbReference type="GO" id="GO:0030288">
    <property type="term" value="C:outer membrane-bounded periplasmic space"/>
    <property type="evidence" value="ECO:0007669"/>
    <property type="project" value="TreeGrafter"/>
</dbReference>
<dbReference type="STRING" id="1511.CLOST_2270"/>
<sequence length="528" mass="59463">MKFKAMKFVGAIALSCILVLSGCSQAIDSTEKTTEEAKEEQGVVEVIKLATEDWGYPSPFTHYSRGPGIYKMQMIFDSLLERDENGLIPWMAKSYEVSEDGLEYKFFMNEGMKWHDGEDVTVDDIKFSFEYFAKYPPVSNGVMMNGKEFIKEIKLEDDNAVTFVLEQKSAVALDTIGKVKIIPKHIWGNVTDPNTFTAPEATIGCGPYKLTNYNMEQATYEFTAFEDYYGPKQRVMKVQFAPVSDSILAFENQEIDMVSVGTDLLDRYKADENFTVVENPAFWGYKMVFNIEKIPALKQADVRKAVAHAIDVNELIDKVERGAAKPGSSGYLPPDHIWYNSDVPKYDFDIEKSKELLGENTLGFELLIGNSSNEIKLAELMKISLEKAGIKIDIKPADTKTRDAAVKNGDFQVAIIGHGGWGADANMLKTSFFSSAKGGSGSVATNVIPGYENEDIKALADMQSKELDEQKRKEMVFELQKMIGEDLPMLPIYYTSGYTIYNKTKYDGWMNMFDHHSLEHSKLSYLER</sequence>
<feature type="chain" id="PRO_5003177978" evidence="2">
    <location>
        <begin position="27"/>
        <end position="528"/>
    </location>
</feature>
<dbReference type="BioCyc" id="CSTI499177:GJE9-2339-MONOMER"/>